<dbReference type="Proteomes" id="UP000193144">
    <property type="component" value="Unassembled WGS sequence"/>
</dbReference>
<feature type="region of interest" description="Disordered" evidence="1">
    <location>
        <begin position="93"/>
        <end position="155"/>
    </location>
</feature>
<keyword evidence="3" id="KW-1185">Reference proteome</keyword>
<organism evidence="2 3">
    <name type="scientific">Clohesyomyces aquaticus</name>
    <dbReference type="NCBI Taxonomy" id="1231657"/>
    <lineage>
        <taxon>Eukaryota</taxon>
        <taxon>Fungi</taxon>
        <taxon>Dikarya</taxon>
        <taxon>Ascomycota</taxon>
        <taxon>Pezizomycotina</taxon>
        <taxon>Dothideomycetes</taxon>
        <taxon>Pleosporomycetidae</taxon>
        <taxon>Pleosporales</taxon>
        <taxon>Lindgomycetaceae</taxon>
        <taxon>Clohesyomyces</taxon>
    </lineage>
</organism>
<name>A0A1Y2A7A3_9PLEO</name>
<evidence type="ECO:0000313" key="2">
    <source>
        <dbReference type="EMBL" id="ORY17915.1"/>
    </source>
</evidence>
<feature type="compositionally biased region" description="Low complexity" evidence="1">
    <location>
        <begin position="132"/>
        <end position="155"/>
    </location>
</feature>
<protein>
    <submittedName>
        <fullName evidence="2">Uncharacterized protein</fullName>
    </submittedName>
</protein>
<evidence type="ECO:0000256" key="1">
    <source>
        <dbReference type="SAM" id="MobiDB-lite"/>
    </source>
</evidence>
<gene>
    <name evidence="2" type="ORF">BCR34DRAFT_554508</name>
</gene>
<comment type="caution">
    <text evidence="2">The sequence shown here is derived from an EMBL/GenBank/DDBJ whole genome shotgun (WGS) entry which is preliminary data.</text>
</comment>
<accession>A0A1Y2A7A3</accession>
<feature type="region of interest" description="Disordered" evidence="1">
    <location>
        <begin position="1"/>
        <end position="65"/>
    </location>
</feature>
<dbReference type="AlphaFoldDB" id="A0A1Y2A7A3"/>
<sequence length="155" mass="16715">MPRHYGPRPTGEKGRSLTHLQFTPINRLPSDLPAMPEDGSSDGSGHFIKKTGWHRGKSLTGKQGQRIRAFKVDVKGGRVFMIPYAELQNDAWGQVRHHSNSTPSSVPATNTHPPPNSKSPPTRMPTQPSFLKSTPSPSTTTPSGPGTSPSSPSKT</sequence>
<reference evidence="2 3" key="1">
    <citation type="submission" date="2016-07" db="EMBL/GenBank/DDBJ databases">
        <title>Pervasive Adenine N6-methylation of Active Genes in Fungi.</title>
        <authorList>
            <consortium name="DOE Joint Genome Institute"/>
            <person name="Mondo S.J."/>
            <person name="Dannebaum R.O."/>
            <person name="Kuo R.C."/>
            <person name="Labutti K."/>
            <person name="Haridas S."/>
            <person name="Kuo A."/>
            <person name="Salamov A."/>
            <person name="Ahrendt S.R."/>
            <person name="Lipzen A."/>
            <person name="Sullivan W."/>
            <person name="Andreopoulos W.B."/>
            <person name="Clum A."/>
            <person name="Lindquist E."/>
            <person name="Daum C."/>
            <person name="Ramamoorthy G.K."/>
            <person name="Gryganskyi A."/>
            <person name="Culley D."/>
            <person name="Magnuson J.K."/>
            <person name="James T.Y."/>
            <person name="O'Malley M.A."/>
            <person name="Stajich J.E."/>
            <person name="Spatafora J.W."/>
            <person name="Visel A."/>
            <person name="Grigoriev I.V."/>
        </authorList>
    </citation>
    <scope>NUCLEOTIDE SEQUENCE [LARGE SCALE GENOMIC DNA]</scope>
    <source>
        <strain evidence="2 3">CBS 115471</strain>
    </source>
</reference>
<feature type="compositionally biased region" description="Polar residues" evidence="1">
    <location>
        <begin position="100"/>
        <end position="111"/>
    </location>
</feature>
<dbReference type="EMBL" id="MCFA01000009">
    <property type="protein sequence ID" value="ORY17915.1"/>
    <property type="molecule type" value="Genomic_DNA"/>
</dbReference>
<feature type="compositionally biased region" description="Basic residues" evidence="1">
    <location>
        <begin position="47"/>
        <end position="57"/>
    </location>
</feature>
<evidence type="ECO:0000313" key="3">
    <source>
        <dbReference type="Proteomes" id="UP000193144"/>
    </source>
</evidence>
<proteinExistence type="predicted"/>